<protein>
    <submittedName>
        <fullName evidence="1">Uncharacterized protein</fullName>
    </submittedName>
</protein>
<dbReference type="AlphaFoldDB" id="A0A4P7LIG6"/>
<sequence>MSLDENVELTRKLQQAGRNLVRLSRYGALGITPSRDNLQKAADYFDSISAKLEPVLKSVEASKAVQRVRPLGMRG</sequence>
<geneLocation type="plasmid" evidence="1">
    <name>unnamed2</name>
</geneLocation>
<evidence type="ECO:0000313" key="1">
    <source>
        <dbReference type="EMBL" id="QBY56034.1"/>
    </source>
</evidence>
<organism evidence="1 2">
    <name type="scientific">Cupriavidus oxalaticus</name>
    <dbReference type="NCBI Taxonomy" id="96344"/>
    <lineage>
        <taxon>Bacteria</taxon>
        <taxon>Pseudomonadati</taxon>
        <taxon>Pseudomonadota</taxon>
        <taxon>Betaproteobacteria</taxon>
        <taxon>Burkholderiales</taxon>
        <taxon>Burkholderiaceae</taxon>
        <taxon>Cupriavidus</taxon>
    </lineage>
</organism>
<name>A0A4P7LIG6_9BURK</name>
<dbReference type="EMBL" id="CP038637">
    <property type="protein sequence ID" value="QBY56034.1"/>
    <property type="molecule type" value="Genomic_DNA"/>
</dbReference>
<dbReference type="RefSeq" id="WP_116298407.1">
    <property type="nucleotide sequence ID" value="NZ_CP038637.1"/>
</dbReference>
<proteinExistence type="predicted"/>
<keyword evidence="1" id="KW-0614">Plasmid</keyword>
<dbReference type="OrthoDB" id="8968065at2"/>
<evidence type="ECO:0000313" key="2">
    <source>
        <dbReference type="Proteomes" id="UP000295294"/>
    </source>
</evidence>
<accession>A0A4P7LIG6</accession>
<reference evidence="1 2" key="1">
    <citation type="submission" date="2019-03" db="EMBL/GenBank/DDBJ databases">
        <title>Efficiently degradation of phenoxyalkanoic acid herbicides by Cupriavidus oxalaticus strain X32.</title>
        <authorList>
            <person name="Sheng X."/>
        </authorList>
    </citation>
    <scope>NUCLEOTIDE SEQUENCE [LARGE SCALE GENOMIC DNA]</scope>
    <source>
        <strain evidence="1 2">X32</strain>
        <plasmid evidence="1 2">unnamed2</plasmid>
    </source>
</reference>
<gene>
    <name evidence="1" type="ORF">E0W60_33810</name>
</gene>
<dbReference type="KEGG" id="cox:E0W60_33810"/>
<dbReference type="Proteomes" id="UP000295294">
    <property type="component" value="Plasmid unnamed2"/>
</dbReference>